<name>A0A562UH36_9SPHI</name>
<keyword evidence="1" id="KW-0472">Membrane</keyword>
<dbReference type="GO" id="GO:0000155">
    <property type="term" value="F:phosphorelay sensor kinase activity"/>
    <property type="evidence" value="ECO:0007669"/>
    <property type="project" value="InterPro"/>
</dbReference>
<dbReference type="Proteomes" id="UP000317010">
    <property type="component" value="Unassembled WGS sequence"/>
</dbReference>
<dbReference type="AlphaFoldDB" id="A0A562UH36"/>
<comment type="caution">
    <text evidence="3">The sequence shown here is derived from an EMBL/GenBank/DDBJ whole genome shotgun (WGS) entry which is preliminary data.</text>
</comment>
<dbReference type="OrthoDB" id="9792992at2"/>
<evidence type="ECO:0000313" key="4">
    <source>
        <dbReference type="Proteomes" id="UP000317010"/>
    </source>
</evidence>
<feature type="domain" description="Signal transduction histidine kinase internal region" evidence="2">
    <location>
        <begin position="163"/>
        <end position="241"/>
    </location>
</feature>
<evidence type="ECO:0000313" key="3">
    <source>
        <dbReference type="EMBL" id="TWJ04485.1"/>
    </source>
</evidence>
<dbReference type="RefSeq" id="WP_144908745.1">
    <property type="nucleotide sequence ID" value="NZ_VLLI01000001.1"/>
</dbReference>
<reference evidence="3 4" key="1">
    <citation type="submission" date="2019-07" db="EMBL/GenBank/DDBJ databases">
        <title>Genomic Encyclopedia of Archaeal and Bacterial Type Strains, Phase II (KMG-II): from individual species to whole genera.</title>
        <authorList>
            <person name="Goeker M."/>
        </authorList>
    </citation>
    <scope>NUCLEOTIDE SEQUENCE [LARGE SCALE GENOMIC DNA]</scope>
    <source>
        <strain evidence="3 4">ATCC BAA-1854</strain>
    </source>
</reference>
<feature type="transmembrane region" description="Helical" evidence="1">
    <location>
        <begin position="7"/>
        <end position="25"/>
    </location>
</feature>
<keyword evidence="4" id="KW-1185">Reference proteome</keyword>
<sequence length="347" mass="40965">MKFFRKYIFPAIYGLLVYFTVRLLHDTDVKERFWERQFYINAVEITCSIFVGYTAIYLFQRLFNYYNKHWPAQLSYKGIVKELVILVAVNLILVNIVFVPMDITLHQDWNPFWISWADIADINMIPTLYAIVYYGMARSSIWLHAYVDNKLQLEKVTNEHLETELKFLKAQYHPHFLFNALNTIYFQMDDDLQGAKNSIEKFSELLRYQLYDQQQQVPVMNEIEYLQSFIDLQKIRSSDKLQLEVNFDKGLNGQLVYPLLFLPLVENAFKFIGGNYNLLIDAKLDNGQIIFRVENSIPDFVPPIIRTGGIGIENLKRRLDLLYPQKHSLFTAKENGTFIAELKLDYE</sequence>
<dbReference type="InterPro" id="IPR010559">
    <property type="entry name" value="Sig_transdc_His_kin_internal"/>
</dbReference>
<evidence type="ECO:0000259" key="2">
    <source>
        <dbReference type="Pfam" id="PF06580"/>
    </source>
</evidence>
<keyword evidence="1" id="KW-1133">Transmembrane helix</keyword>
<feature type="transmembrane region" description="Helical" evidence="1">
    <location>
        <begin position="37"/>
        <end position="59"/>
    </location>
</feature>
<protein>
    <submittedName>
        <fullName evidence="3">Histidine kinase</fullName>
    </submittedName>
</protein>
<keyword evidence="3" id="KW-0418">Kinase</keyword>
<dbReference type="EMBL" id="VLLI01000001">
    <property type="protein sequence ID" value="TWJ04485.1"/>
    <property type="molecule type" value="Genomic_DNA"/>
</dbReference>
<keyword evidence="1" id="KW-0812">Transmembrane</keyword>
<feature type="transmembrane region" description="Helical" evidence="1">
    <location>
        <begin position="79"/>
        <end position="101"/>
    </location>
</feature>
<dbReference type="PANTHER" id="PTHR34220">
    <property type="entry name" value="SENSOR HISTIDINE KINASE YPDA"/>
    <property type="match status" value="1"/>
</dbReference>
<keyword evidence="3" id="KW-0808">Transferase</keyword>
<dbReference type="PANTHER" id="PTHR34220:SF7">
    <property type="entry name" value="SENSOR HISTIDINE KINASE YPDA"/>
    <property type="match status" value="1"/>
</dbReference>
<evidence type="ECO:0000256" key="1">
    <source>
        <dbReference type="SAM" id="Phobius"/>
    </source>
</evidence>
<dbReference type="InterPro" id="IPR050640">
    <property type="entry name" value="Bact_2-comp_sensor_kinase"/>
</dbReference>
<organism evidence="3 4">
    <name type="scientific">Mucilaginibacter frigoritolerans</name>
    <dbReference type="NCBI Taxonomy" id="652788"/>
    <lineage>
        <taxon>Bacteria</taxon>
        <taxon>Pseudomonadati</taxon>
        <taxon>Bacteroidota</taxon>
        <taxon>Sphingobacteriia</taxon>
        <taxon>Sphingobacteriales</taxon>
        <taxon>Sphingobacteriaceae</taxon>
        <taxon>Mucilaginibacter</taxon>
    </lineage>
</organism>
<dbReference type="Pfam" id="PF06580">
    <property type="entry name" value="His_kinase"/>
    <property type="match status" value="1"/>
</dbReference>
<proteinExistence type="predicted"/>
<accession>A0A562UH36</accession>
<dbReference type="GO" id="GO:0016020">
    <property type="term" value="C:membrane"/>
    <property type="evidence" value="ECO:0007669"/>
    <property type="project" value="InterPro"/>
</dbReference>
<gene>
    <name evidence="3" type="ORF">JN11_00194</name>
</gene>